<keyword evidence="2" id="KW-1185">Reference proteome</keyword>
<evidence type="ECO:0000313" key="2">
    <source>
        <dbReference type="Proteomes" id="UP001164909"/>
    </source>
</evidence>
<dbReference type="Proteomes" id="UP001164909">
    <property type="component" value="Chromosome"/>
</dbReference>
<organism evidence="1 2">
    <name type="scientific">Caldicellulosiruptor morganii</name>
    <dbReference type="NCBI Taxonomy" id="1387555"/>
    <lineage>
        <taxon>Bacteria</taxon>
        <taxon>Bacillati</taxon>
        <taxon>Bacillota</taxon>
        <taxon>Bacillota incertae sedis</taxon>
        <taxon>Caldicellulosiruptorales</taxon>
        <taxon>Caldicellulosiruptoraceae</taxon>
        <taxon>Caldicellulosiruptor</taxon>
    </lineage>
</organism>
<protein>
    <recommendedName>
        <fullName evidence="3">VapB-type antitoxin</fullName>
    </recommendedName>
</protein>
<sequence length="76" mass="8549">MIRVVNNGEVVLITFVNGKIRLSVKKNGAVIRVVDDELVKNALKQVREFVDEGTFVMVTDVLRAVLREKKKENVPA</sequence>
<evidence type="ECO:0000313" key="1">
    <source>
        <dbReference type="EMBL" id="WAM33285.1"/>
    </source>
</evidence>
<evidence type="ECO:0008006" key="3">
    <source>
        <dbReference type="Google" id="ProtNLM"/>
    </source>
</evidence>
<accession>A0ABY7BNF9</accession>
<dbReference type="RefSeq" id="WP_045169926.1">
    <property type="nucleotide sequence ID" value="NZ_CP113865.1"/>
</dbReference>
<dbReference type="EMBL" id="CP113865">
    <property type="protein sequence ID" value="WAM33285.1"/>
    <property type="molecule type" value="Genomic_DNA"/>
</dbReference>
<name>A0ABY7BNF9_9FIRM</name>
<gene>
    <name evidence="1" type="ORF">OTK00_001780</name>
</gene>
<reference evidence="1" key="1">
    <citation type="submission" date="2022-12" db="EMBL/GenBank/DDBJ databases">
        <authorList>
            <person name="Bing R.G."/>
            <person name="Willard D.J."/>
            <person name="Manesh M.J.H."/>
            <person name="Laemthong T."/>
            <person name="Crosby J.R."/>
            <person name="Kelly R.M."/>
        </authorList>
    </citation>
    <scope>NUCLEOTIDE SEQUENCE</scope>
    <source>
        <strain evidence="1">DSM 8990</strain>
    </source>
</reference>
<proteinExistence type="predicted"/>